<dbReference type="PANTHER" id="PTHR22941">
    <property type="entry name" value="SERPENTINE RECEPTOR"/>
    <property type="match status" value="1"/>
</dbReference>
<organism evidence="2 3">
    <name type="scientific">Bursaphelenchus xylophilus</name>
    <name type="common">Pinewood nematode worm</name>
    <name type="synonym">Aphelenchoides xylophilus</name>
    <dbReference type="NCBI Taxonomy" id="6326"/>
    <lineage>
        <taxon>Eukaryota</taxon>
        <taxon>Metazoa</taxon>
        <taxon>Ecdysozoa</taxon>
        <taxon>Nematoda</taxon>
        <taxon>Chromadorea</taxon>
        <taxon>Rhabditida</taxon>
        <taxon>Tylenchina</taxon>
        <taxon>Tylenchomorpha</taxon>
        <taxon>Aphelenchoidea</taxon>
        <taxon>Aphelenchoididae</taxon>
        <taxon>Bursaphelenchus</taxon>
    </lineage>
</organism>
<feature type="transmembrane region" description="Helical" evidence="1">
    <location>
        <begin position="209"/>
        <end position="233"/>
    </location>
</feature>
<keyword evidence="1" id="KW-0472">Membrane</keyword>
<accession>A0A1I7SUQ8</accession>
<evidence type="ECO:0000256" key="1">
    <source>
        <dbReference type="SAM" id="Phobius"/>
    </source>
</evidence>
<dbReference type="InterPro" id="IPR053220">
    <property type="entry name" value="Nematode_rcpt-like_serp_H"/>
</dbReference>
<feature type="transmembrane region" description="Helical" evidence="1">
    <location>
        <begin position="146"/>
        <end position="169"/>
    </location>
</feature>
<protein>
    <recommendedName>
        <fullName evidence="4">G_PROTEIN_RECEP_F1_2 domain-containing protein</fullName>
    </recommendedName>
</protein>
<evidence type="ECO:0008006" key="4">
    <source>
        <dbReference type="Google" id="ProtNLM"/>
    </source>
</evidence>
<feature type="transmembrane region" description="Helical" evidence="1">
    <location>
        <begin position="26"/>
        <end position="52"/>
    </location>
</feature>
<feature type="transmembrane region" description="Helical" evidence="1">
    <location>
        <begin position="99"/>
        <end position="125"/>
    </location>
</feature>
<name>A0A1I7SUQ8_BURXY</name>
<dbReference type="InterPro" id="IPR019422">
    <property type="entry name" value="7TM_GPCR_serpentine_rcpt_Srh"/>
</dbReference>
<evidence type="ECO:0000313" key="2">
    <source>
        <dbReference type="Proteomes" id="UP000095284"/>
    </source>
</evidence>
<feature type="transmembrane region" description="Helical" evidence="1">
    <location>
        <begin position="64"/>
        <end position="87"/>
    </location>
</feature>
<proteinExistence type="predicted"/>
<dbReference type="Proteomes" id="UP000095284">
    <property type="component" value="Unplaced"/>
</dbReference>
<feature type="transmembrane region" description="Helical" evidence="1">
    <location>
        <begin position="284"/>
        <end position="309"/>
    </location>
</feature>
<keyword evidence="1" id="KW-1133">Transmembrane helix</keyword>
<sequence>MGIFLNESDIPSAELLHFYVVFENTALGITVIMVPFTILVMVFTSNSVINAYRLLLINELSWSLVLDITAALIGAVSLFPLPCYYGVSVTSALSHTQQLINFVVGIGVLIMKDFSIFYQLEYILVKSLAMDSKIRTLFQIVPKSGVVLIHLGIIVSVLGAVLGPIIYYLPNQGEQKRLFISLDPFVGKLYEDHPDIICFIDGENTAKALIVGFIALSATPFIGLVFLIIMYNSMHQSNGSTHTYRLQKMLFRSLVFQLIAFTFLLCLPVMMVMIALLYELRNGPIITVICFCFLLMHTPFDCFMILYFIKPYRIVVAHLLKVLQTAAGDAVWMKAGVHVLKGPLGDKTEMDIGWVEWGTVADVADDGRRCM</sequence>
<evidence type="ECO:0000313" key="3">
    <source>
        <dbReference type="WBParaSite" id="BXY_1678100.1"/>
    </source>
</evidence>
<reference evidence="3" key="1">
    <citation type="submission" date="2016-11" db="UniProtKB">
        <authorList>
            <consortium name="WormBaseParasite"/>
        </authorList>
    </citation>
    <scope>IDENTIFICATION</scope>
</reference>
<dbReference type="Pfam" id="PF10318">
    <property type="entry name" value="7TM_GPCR_Srh"/>
    <property type="match status" value="1"/>
</dbReference>
<feature type="transmembrane region" description="Helical" evidence="1">
    <location>
        <begin position="254"/>
        <end position="278"/>
    </location>
</feature>
<keyword evidence="1" id="KW-0812">Transmembrane</keyword>
<dbReference type="WBParaSite" id="BXY_1678100.1">
    <property type="protein sequence ID" value="BXY_1678100.1"/>
    <property type="gene ID" value="BXY_1678100"/>
</dbReference>
<dbReference type="AlphaFoldDB" id="A0A1I7SUQ8"/>